<dbReference type="InterPro" id="IPR036390">
    <property type="entry name" value="WH_DNA-bd_sf"/>
</dbReference>
<evidence type="ECO:0008006" key="3">
    <source>
        <dbReference type="Google" id="ProtNLM"/>
    </source>
</evidence>
<dbReference type="SUPFAM" id="SSF46785">
    <property type="entry name" value="Winged helix' DNA-binding domain"/>
    <property type="match status" value="1"/>
</dbReference>
<dbReference type="HOGENOM" id="CLU_2505098_0_0_2"/>
<reference evidence="1 2" key="1">
    <citation type="journal article" date="2012" name="Stand. Genomic Sci.">
        <title>Complete genome sequence of Pyrobaculum oguniense.</title>
        <authorList>
            <person name="Bernick D.L."/>
            <person name="Karplus K."/>
            <person name="Lui L.M."/>
            <person name="Coker J.K."/>
            <person name="Murphy J.N."/>
            <person name="Chan P.P."/>
            <person name="Cozen A.E."/>
            <person name="Lowe T.M."/>
        </authorList>
    </citation>
    <scope>NUCLEOTIDE SEQUENCE [LARGE SCALE GENOMIC DNA]</scope>
    <source>
        <strain evidence="1 2">TE7</strain>
    </source>
</reference>
<dbReference type="AlphaFoldDB" id="H6QCT5"/>
<dbReference type="Gene3D" id="1.10.10.10">
    <property type="entry name" value="Winged helix-like DNA-binding domain superfamily/Winged helix DNA-binding domain"/>
    <property type="match status" value="1"/>
</dbReference>
<organism evidence="1 2">
    <name type="scientific">Pyrobaculum oguniense (strain DSM 13380 / JCM 10595 / TE7)</name>
    <dbReference type="NCBI Taxonomy" id="698757"/>
    <lineage>
        <taxon>Archaea</taxon>
        <taxon>Thermoproteota</taxon>
        <taxon>Thermoprotei</taxon>
        <taxon>Thermoproteales</taxon>
        <taxon>Thermoproteaceae</taxon>
        <taxon>Pyrobaculum</taxon>
    </lineage>
</organism>
<sequence>MKLRGLAFEVYALAFVRPITIHYAARRLGRSKAGVWKAVHKLEQMGLLKRVRIGNGVYWVAHEIALNYRCRRPGVDAPASLCTPA</sequence>
<proteinExistence type="predicted"/>
<dbReference type="Proteomes" id="UP000009062">
    <property type="component" value="Chromosome"/>
</dbReference>
<dbReference type="InterPro" id="IPR036388">
    <property type="entry name" value="WH-like_DNA-bd_sf"/>
</dbReference>
<dbReference type="eggNOG" id="arCOG00374">
    <property type="taxonomic scope" value="Archaea"/>
</dbReference>
<keyword evidence="2" id="KW-1185">Reference proteome</keyword>
<dbReference type="KEGG" id="pog:Pogu_2104"/>
<evidence type="ECO:0000313" key="1">
    <source>
        <dbReference type="EMBL" id="AFA40131.1"/>
    </source>
</evidence>
<accession>H6QCT5</accession>
<evidence type="ECO:0000313" key="2">
    <source>
        <dbReference type="Proteomes" id="UP000009062"/>
    </source>
</evidence>
<name>H6QCT5_PYROT</name>
<dbReference type="EMBL" id="CP003316">
    <property type="protein sequence ID" value="AFA40131.1"/>
    <property type="molecule type" value="Genomic_DNA"/>
</dbReference>
<gene>
    <name evidence="1" type="ordered locus">Pogu_2104</name>
</gene>
<protein>
    <recommendedName>
        <fullName evidence="3">Sugar-specific transcriptional regulator TrmB</fullName>
    </recommendedName>
</protein>